<dbReference type="SMART" id="SM01065">
    <property type="entry name" value="CBM_2"/>
    <property type="match status" value="1"/>
</dbReference>
<protein>
    <recommendedName>
        <fullName evidence="6">Starch-binding domain-containing protein 1</fullName>
    </recommendedName>
    <alternativeName>
        <fullName evidence="7">Genethonin-1</fullName>
    </alternativeName>
    <alternativeName>
        <fullName evidence="8">Glycophagy cargo receptor stbd1</fullName>
    </alternativeName>
</protein>
<evidence type="ECO:0000256" key="7">
    <source>
        <dbReference type="ARBA" id="ARBA00075794"/>
    </source>
</evidence>
<evidence type="ECO:0000256" key="1">
    <source>
        <dbReference type="ARBA" id="ARBA00004643"/>
    </source>
</evidence>
<dbReference type="GO" id="GO:0030315">
    <property type="term" value="C:T-tubule"/>
    <property type="evidence" value="ECO:0007669"/>
    <property type="project" value="UniProtKB-SubCell"/>
</dbReference>
<proteinExistence type="predicted"/>
<reference evidence="13" key="1">
    <citation type="submission" date="2025-08" db="UniProtKB">
        <authorList>
            <consortium name="RefSeq"/>
        </authorList>
    </citation>
    <scope>IDENTIFICATION</scope>
</reference>
<dbReference type="GeneID" id="101352041"/>
<dbReference type="PROSITE" id="PS51166">
    <property type="entry name" value="CBM20"/>
    <property type="match status" value="1"/>
</dbReference>
<dbReference type="STRING" id="127582.A0A2Y9DZ67"/>
<evidence type="ECO:0000256" key="8">
    <source>
        <dbReference type="ARBA" id="ARBA00076001"/>
    </source>
</evidence>
<dbReference type="AlphaFoldDB" id="A0A2Y9DZ67"/>
<evidence type="ECO:0000256" key="5">
    <source>
        <dbReference type="ARBA" id="ARBA00062412"/>
    </source>
</evidence>
<dbReference type="InterPro" id="IPR013784">
    <property type="entry name" value="Carb-bd-like_fold"/>
</dbReference>
<name>A0A2Y9DZ67_TRIMA</name>
<evidence type="ECO:0000256" key="2">
    <source>
        <dbReference type="ARBA" id="ARBA00024012"/>
    </source>
</evidence>
<dbReference type="PANTHER" id="PTHR15048:SF0">
    <property type="entry name" value="STARCH-BINDING DOMAIN-CONTAINING PROTEIN 1"/>
    <property type="match status" value="1"/>
</dbReference>
<accession>A0A2Y9DZ67</accession>
<dbReference type="Gene3D" id="2.60.40.10">
    <property type="entry name" value="Immunoglobulins"/>
    <property type="match status" value="1"/>
</dbReference>
<dbReference type="GO" id="GO:2001069">
    <property type="term" value="F:glycogen binding"/>
    <property type="evidence" value="ECO:0007669"/>
    <property type="project" value="InterPro"/>
</dbReference>
<evidence type="ECO:0000256" key="6">
    <source>
        <dbReference type="ARBA" id="ARBA00073038"/>
    </source>
</evidence>
<dbReference type="SUPFAM" id="SSF49452">
    <property type="entry name" value="Starch-binding domain-like"/>
    <property type="match status" value="1"/>
</dbReference>
<dbReference type="CDD" id="cd05813">
    <property type="entry name" value="CBM20_genethonin_1"/>
    <property type="match status" value="1"/>
</dbReference>
<keyword evidence="10" id="KW-0812">Transmembrane</keyword>
<dbReference type="RefSeq" id="XP_004383184.1">
    <property type="nucleotide sequence ID" value="XM_004383127.2"/>
</dbReference>
<keyword evidence="10" id="KW-1133">Transmembrane helix</keyword>
<sequence>MGAVWSALLVGGGLAGALFLWLLRDGPGDKGNEGVAELKDAPPGETAAPGGDRGGGGRLSPGPSGREPVTTPDHLQESNGCLSSETKGVGNLGNLQEAAQRLQSPSGEDGDRDNSRQHVPSGQSPDTKSLATSETGHSRGYSEVSSNVSLDPTGEWGFQKGQEAPAKAATCFSEKLTSSNQLMDRTKEVSHPQLDSSDPADQDWEMVSRHSSWGDAGLGGSLEALVVSPSQGMDYGRSVLVESRGQEVDVKTKKVVAMFPEPRQVNVRFQVHYITSTGKQFIAVTGDHESLGRWNTYIPLQYSKDGFWSRSISLPVNTVVQWKFVVVENGEVTRWEECSNRFLETGHEDKVVQECWGIH</sequence>
<organism evidence="12 13">
    <name type="scientific">Trichechus manatus latirostris</name>
    <name type="common">Florida manatee</name>
    <dbReference type="NCBI Taxonomy" id="127582"/>
    <lineage>
        <taxon>Eukaryota</taxon>
        <taxon>Metazoa</taxon>
        <taxon>Chordata</taxon>
        <taxon>Craniata</taxon>
        <taxon>Vertebrata</taxon>
        <taxon>Euteleostomi</taxon>
        <taxon>Mammalia</taxon>
        <taxon>Eutheria</taxon>
        <taxon>Afrotheria</taxon>
        <taxon>Sirenia</taxon>
        <taxon>Trichechidae</taxon>
        <taxon>Trichechus</taxon>
    </lineage>
</organism>
<dbReference type="KEGG" id="tmu:101352041"/>
<dbReference type="GO" id="GO:0005789">
    <property type="term" value="C:endoplasmic reticulum membrane"/>
    <property type="evidence" value="ECO:0007669"/>
    <property type="project" value="UniProtKB-SubCell"/>
</dbReference>
<feature type="compositionally biased region" description="Basic and acidic residues" evidence="9">
    <location>
        <begin position="33"/>
        <end position="42"/>
    </location>
</feature>
<dbReference type="GO" id="GO:0034045">
    <property type="term" value="C:phagophore assembly site membrane"/>
    <property type="evidence" value="ECO:0007669"/>
    <property type="project" value="UniProtKB-SubCell"/>
</dbReference>
<dbReference type="InParanoid" id="A0A2Y9DZ67"/>
<dbReference type="InterPro" id="IPR002044">
    <property type="entry name" value="CBM20"/>
</dbReference>
<dbReference type="Pfam" id="PF00686">
    <property type="entry name" value="CBM_20"/>
    <property type="match status" value="1"/>
</dbReference>
<dbReference type="Proteomes" id="UP000248480">
    <property type="component" value="Unplaced"/>
</dbReference>
<comment type="subcellular location">
    <subcellularLocation>
        <location evidence="2">Cell membrane</location>
        <location evidence="2">Sarcolemma</location>
        <location evidence="2">T-tubule</location>
    </subcellularLocation>
    <subcellularLocation>
        <location evidence="1">Endoplasmic reticulum membrane</location>
        <topology evidence="1">Single-pass type III membrane protein</topology>
    </subcellularLocation>
    <subcellularLocation>
        <location evidence="4">Preautophagosomal structure membrane</location>
        <topology evidence="4">Single-pass type III membrane protein</topology>
    </subcellularLocation>
</comment>
<feature type="compositionally biased region" description="Polar residues" evidence="9">
    <location>
        <begin position="117"/>
        <end position="135"/>
    </location>
</feature>
<evidence type="ECO:0000256" key="9">
    <source>
        <dbReference type="SAM" id="MobiDB-lite"/>
    </source>
</evidence>
<evidence type="ECO:0000259" key="11">
    <source>
        <dbReference type="PROSITE" id="PS51166"/>
    </source>
</evidence>
<evidence type="ECO:0000313" key="12">
    <source>
        <dbReference type="Proteomes" id="UP000248480"/>
    </source>
</evidence>
<feature type="compositionally biased region" description="Polar residues" evidence="9">
    <location>
        <begin position="77"/>
        <end position="86"/>
    </location>
</feature>
<evidence type="ECO:0000256" key="4">
    <source>
        <dbReference type="ARBA" id="ARBA00060405"/>
    </source>
</evidence>
<dbReference type="GO" id="GO:2001070">
    <property type="term" value="F:starch binding"/>
    <property type="evidence" value="ECO:0007669"/>
    <property type="project" value="InterPro"/>
</dbReference>
<feature type="region of interest" description="Disordered" evidence="9">
    <location>
        <begin position="33"/>
        <end position="149"/>
    </location>
</feature>
<evidence type="ECO:0000256" key="10">
    <source>
        <dbReference type="SAM" id="Phobius"/>
    </source>
</evidence>
<feature type="transmembrane region" description="Helical" evidence="10">
    <location>
        <begin position="6"/>
        <end position="23"/>
    </location>
</feature>
<dbReference type="FunFam" id="2.60.40.10:FF:000552">
    <property type="entry name" value="Related to glucoamylase"/>
    <property type="match status" value="1"/>
</dbReference>
<evidence type="ECO:0000313" key="13">
    <source>
        <dbReference type="RefSeq" id="XP_004383184.1"/>
    </source>
</evidence>
<keyword evidence="10" id="KW-0472">Membrane</keyword>
<dbReference type="CTD" id="8987"/>
<keyword evidence="12" id="KW-1185">Reference proteome</keyword>
<evidence type="ECO:0000256" key="3">
    <source>
        <dbReference type="ARBA" id="ARBA00053886"/>
    </source>
</evidence>
<dbReference type="PANTHER" id="PTHR15048">
    <property type="entry name" value="STARCH-BINDING DOMAIN-CONTAINING PROTEIN 1"/>
    <property type="match status" value="1"/>
</dbReference>
<dbReference type="GO" id="GO:0061723">
    <property type="term" value="P:glycophagy"/>
    <property type="evidence" value="ECO:0007669"/>
    <property type="project" value="UniProtKB-ARBA"/>
</dbReference>
<comment type="function">
    <text evidence="3">Acts as a cargo receptor for glycogen. Delivers its cargo to an autophagic pathway called glycophagy, resulting in the transport of glycogen to lysosomes.</text>
</comment>
<gene>
    <name evidence="13" type="primary">STBD1</name>
</gene>
<feature type="domain" description="CBM20" evidence="11">
    <location>
        <begin position="259"/>
        <end position="358"/>
    </location>
</feature>
<dbReference type="OrthoDB" id="6123450at2759"/>
<dbReference type="InterPro" id="IPR034838">
    <property type="entry name" value="CBM20_genethonin_1"/>
</dbReference>
<comment type="subunit">
    <text evidence="5">Interacts with the ATG8 family proteins GABARAP and GABARAPL1. Interacts with several glycogen-associated proteins, such as GYS2 (liver glycogen synthase), GDE (glycogen debranching enzyme), GBE1 (glycogen branching enzyme 1) and EPM2A (Laforin).</text>
</comment>
<dbReference type="FunCoup" id="A0A2Y9DZ67">
    <property type="interactions" value="339"/>
</dbReference>
<dbReference type="InterPro" id="IPR013783">
    <property type="entry name" value="Ig-like_fold"/>
</dbReference>